<dbReference type="Proteomes" id="UP000641139">
    <property type="component" value="Unassembled WGS sequence"/>
</dbReference>
<evidence type="ECO:0000313" key="1">
    <source>
        <dbReference type="EMBL" id="MBI1646907.1"/>
    </source>
</evidence>
<dbReference type="EMBL" id="JAEFDC010000005">
    <property type="protein sequence ID" value="MBI1646907.1"/>
    <property type="molecule type" value="Genomic_DNA"/>
</dbReference>
<organism evidence="1 2">
    <name type="scientific">Capnocytophaga periodontitidis</name>
    <dbReference type="NCBI Taxonomy" id="2795027"/>
    <lineage>
        <taxon>Bacteria</taxon>
        <taxon>Pseudomonadati</taxon>
        <taxon>Bacteroidota</taxon>
        <taxon>Flavobacteriia</taxon>
        <taxon>Flavobacteriales</taxon>
        <taxon>Flavobacteriaceae</taxon>
        <taxon>Capnocytophaga</taxon>
    </lineage>
</organism>
<proteinExistence type="predicted"/>
<reference evidence="1 2" key="1">
    <citation type="journal article" date="2021" name="Int. J. Syst. Evol. Microbiol.">
        <title>Capnocytophaga periodontitidis sp. nov., isolated from subgingival plaque of periodontitis patient.</title>
        <authorList>
            <person name="Zhang Y."/>
            <person name="Qiao D."/>
            <person name="Shi W."/>
            <person name="Wu D."/>
            <person name="Cai M."/>
        </authorList>
    </citation>
    <scope>NUCLEOTIDE SEQUENCE [LARGE SCALE GENOMIC DNA]</scope>
    <source>
        <strain evidence="1 2">051621</strain>
    </source>
</reference>
<name>A0ABS0SN33_9FLAO</name>
<evidence type="ECO:0000313" key="2">
    <source>
        <dbReference type="Proteomes" id="UP000641139"/>
    </source>
</evidence>
<sequence length="199" mass="24290">MEKDRMDKTKSFFMHDEKNTGRKESLVDFFLSWTLRCITNRERDYHNPKMEEYCKSITSVLLFGDAEKLSKYEIKQVKTWLQWKSIDLCAEFYLFNNETQKEEKYALLLENKVYTSIHNNQLQNYKETFERYYKDTEFNREYVFFSCKSELSDWEKKECISASYRAYTMDEVLNSAKKEKEWDWTGNALFDEFWLSTWG</sequence>
<dbReference type="InterPro" id="IPR029470">
    <property type="entry name" value="PDDEXK_4"/>
</dbReference>
<dbReference type="Pfam" id="PF14281">
    <property type="entry name" value="PDDEXK_4"/>
    <property type="match status" value="1"/>
</dbReference>
<comment type="caution">
    <text evidence="1">The sequence shown here is derived from an EMBL/GenBank/DDBJ whole genome shotgun (WGS) entry which is preliminary data.</text>
</comment>
<accession>A0ABS0SN33</accession>
<keyword evidence="2" id="KW-1185">Reference proteome</keyword>
<gene>
    <name evidence="1" type="ORF">I7X30_07535</name>
</gene>
<dbReference type="RefSeq" id="WP_198466601.1">
    <property type="nucleotide sequence ID" value="NZ_JAEFDC010000005.1"/>
</dbReference>
<protein>
    <submittedName>
        <fullName evidence="1">PD-(D/E)XK nuclease family protein</fullName>
    </submittedName>
</protein>